<protein>
    <submittedName>
        <fullName evidence="1">Uncharacterized protein</fullName>
    </submittedName>
</protein>
<organism evidence="1 2">
    <name type="scientific">Vermiconidia calcicola</name>
    <dbReference type="NCBI Taxonomy" id="1690605"/>
    <lineage>
        <taxon>Eukaryota</taxon>
        <taxon>Fungi</taxon>
        <taxon>Dikarya</taxon>
        <taxon>Ascomycota</taxon>
        <taxon>Pezizomycotina</taxon>
        <taxon>Dothideomycetes</taxon>
        <taxon>Dothideomycetidae</taxon>
        <taxon>Mycosphaerellales</taxon>
        <taxon>Extremaceae</taxon>
        <taxon>Vermiconidia</taxon>
    </lineage>
</organism>
<comment type="caution">
    <text evidence="1">The sequence shown here is derived from an EMBL/GenBank/DDBJ whole genome shotgun (WGS) entry which is preliminary data.</text>
</comment>
<keyword evidence="2" id="KW-1185">Reference proteome</keyword>
<evidence type="ECO:0000313" key="1">
    <source>
        <dbReference type="EMBL" id="KAK3724811.1"/>
    </source>
</evidence>
<gene>
    <name evidence="1" type="ORF">LTR37_000859</name>
</gene>
<evidence type="ECO:0000313" key="2">
    <source>
        <dbReference type="Proteomes" id="UP001281147"/>
    </source>
</evidence>
<accession>A0ACC3NXK0</accession>
<name>A0ACC3NXK0_9PEZI</name>
<sequence length="222" mass="24613">MGRKTRTSFSSEDPTTVVTLPASDVPTPSTFTDGLPLPKVIVFDLDYTLWPFWVDTHVSPPLKKNTKDGGLTVRGAYGGNYGFYNDVAGLLSATRAKGIKIACASRTCAPDLAHQMLSLLRIPPTGDASSSNSPTALSMFDYLEMYPGSKTTHFRGIQKKAGKMAYEEMLFFDDESRNKNVEELGVVMQLVRDGVTRDVFDKGIEMWRKRNNRVTSTKEREG</sequence>
<dbReference type="EMBL" id="JAUTXU010000004">
    <property type="protein sequence ID" value="KAK3724811.1"/>
    <property type="molecule type" value="Genomic_DNA"/>
</dbReference>
<dbReference type="Proteomes" id="UP001281147">
    <property type="component" value="Unassembled WGS sequence"/>
</dbReference>
<proteinExistence type="predicted"/>
<reference evidence="1" key="1">
    <citation type="submission" date="2023-07" db="EMBL/GenBank/DDBJ databases">
        <title>Black Yeasts Isolated from many extreme environments.</title>
        <authorList>
            <person name="Coleine C."/>
            <person name="Stajich J.E."/>
            <person name="Selbmann L."/>
        </authorList>
    </citation>
    <scope>NUCLEOTIDE SEQUENCE</scope>
    <source>
        <strain evidence="1">CCFEE 5714</strain>
    </source>
</reference>